<dbReference type="RefSeq" id="WP_208390547.1">
    <property type="nucleotide sequence ID" value="NZ_BAAAOO010000007.1"/>
</dbReference>
<proteinExistence type="predicted"/>
<organism evidence="2 3">
    <name type="scientific">Brooklawnia cerclae</name>
    <dbReference type="NCBI Taxonomy" id="349934"/>
    <lineage>
        <taxon>Bacteria</taxon>
        <taxon>Bacillati</taxon>
        <taxon>Actinomycetota</taxon>
        <taxon>Actinomycetes</taxon>
        <taxon>Propionibacteriales</taxon>
        <taxon>Propionibacteriaceae</taxon>
        <taxon>Brooklawnia</taxon>
    </lineage>
</organism>
<dbReference type="Proteomes" id="UP000749311">
    <property type="component" value="Unassembled WGS sequence"/>
</dbReference>
<evidence type="ECO:0000313" key="2">
    <source>
        <dbReference type="EMBL" id="NIH57780.1"/>
    </source>
</evidence>
<sequence length="58" mass="6300">MREELLAMSPATIDRYLAPTRAKAASRAKATTRLAPSQGGPHRRLGVGGIRERELRAS</sequence>
<reference evidence="2 3" key="1">
    <citation type="submission" date="2020-02" db="EMBL/GenBank/DDBJ databases">
        <title>Sequencing the genomes of 1000 actinobacteria strains.</title>
        <authorList>
            <person name="Klenk H.-P."/>
        </authorList>
    </citation>
    <scope>NUCLEOTIDE SEQUENCE [LARGE SCALE GENOMIC DNA]</scope>
    <source>
        <strain evidence="2 3">DSM 19609</strain>
    </source>
</reference>
<name>A0ABX0SL65_9ACTN</name>
<accession>A0ABX0SL65</accession>
<evidence type="ECO:0000256" key="1">
    <source>
        <dbReference type="SAM" id="MobiDB-lite"/>
    </source>
</evidence>
<comment type="caution">
    <text evidence="2">The sequence shown here is derived from an EMBL/GenBank/DDBJ whole genome shotgun (WGS) entry which is preliminary data.</text>
</comment>
<evidence type="ECO:0000313" key="3">
    <source>
        <dbReference type="Proteomes" id="UP000749311"/>
    </source>
</evidence>
<keyword evidence="3" id="KW-1185">Reference proteome</keyword>
<dbReference type="EMBL" id="JAAMOZ010000001">
    <property type="protein sequence ID" value="NIH57780.1"/>
    <property type="molecule type" value="Genomic_DNA"/>
</dbReference>
<protein>
    <submittedName>
        <fullName evidence="2">Uncharacterized protein</fullName>
    </submittedName>
</protein>
<gene>
    <name evidence="2" type="ORF">FB473_002425</name>
</gene>
<feature type="region of interest" description="Disordered" evidence="1">
    <location>
        <begin position="30"/>
        <end position="58"/>
    </location>
</feature>